<keyword evidence="2" id="KW-1185">Reference proteome</keyword>
<comment type="caution">
    <text evidence="1">The sequence shown here is derived from an EMBL/GenBank/DDBJ whole genome shotgun (WGS) entry which is preliminary data.</text>
</comment>
<accession>A0ACB9AU17</accession>
<evidence type="ECO:0000313" key="2">
    <source>
        <dbReference type="Proteomes" id="UP001056120"/>
    </source>
</evidence>
<dbReference type="EMBL" id="CM042041">
    <property type="protein sequence ID" value="KAI3713337.1"/>
    <property type="molecule type" value="Genomic_DNA"/>
</dbReference>
<reference evidence="2" key="1">
    <citation type="journal article" date="2022" name="Mol. Ecol. Resour.">
        <title>The genomes of chicory, endive, great burdock and yacon provide insights into Asteraceae palaeo-polyploidization history and plant inulin production.</title>
        <authorList>
            <person name="Fan W."/>
            <person name="Wang S."/>
            <person name="Wang H."/>
            <person name="Wang A."/>
            <person name="Jiang F."/>
            <person name="Liu H."/>
            <person name="Zhao H."/>
            <person name="Xu D."/>
            <person name="Zhang Y."/>
        </authorList>
    </citation>
    <scope>NUCLEOTIDE SEQUENCE [LARGE SCALE GENOMIC DNA]</scope>
    <source>
        <strain evidence="2">cv. Yunnan</strain>
    </source>
</reference>
<protein>
    <submittedName>
        <fullName evidence="1">Uncharacterized protein</fullName>
    </submittedName>
</protein>
<organism evidence="1 2">
    <name type="scientific">Smallanthus sonchifolius</name>
    <dbReference type="NCBI Taxonomy" id="185202"/>
    <lineage>
        <taxon>Eukaryota</taxon>
        <taxon>Viridiplantae</taxon>
        <taxon>Streptophyta</taxon>
        <taxon>Embryophyta</taxon>
        <taxon>Tracheophyta</taxon>
        <taxon>Spermatophyta</taxon>
        <taxon>Magnoliopsida</taxon>
        <taxon>eudicotyledons</taxon>
        <taxon>Gunneridae</taxon>
        <taxon>Pentapetalae</taxon>
        <taxon>asterids</taxon>
        <taxon>campanulids</taxon>
        <taxon>Asterales</taxon>
        <taxon>Asteraceae</taxon>
        <taxon>Asteroideae</taxon>
        <taxon>Heliantheae alliance</taxon>
        <taxon>Millerieae</taxon>
        <taxon>Smallanthus</taxon>
    </lineage>
</organism>
<proteinExistence type="predicted"/>
<sequence>MAGTLALGLSTAAFTSVSINRVRTSPNFRTKIRCIGWDPEGILGPPSTGHLARREFQRRLEKDADAREHFQRQLQEENERRRALRESRRVPDTHVQLVEYFLDTEAQELEFEIARMRPKLTDDFFAHLKIELGQLRFAVKKTEDMEDRVIELEALQKALLKGIEAYDKLQANIVKARDNLNKIFTSKDVKETLLEMVEKNEINKSLLALLDENIASARRSNQIQAAEYMEKVRGAVRKYYTLGLSRFQKHYLHMEKLVLYLLVLVTTIGCTVVARTPTPMNFVKASCKTTLHPPICVRSLSTYAGTIQGSDHLLAKAAVTVSLNEAKSTASFTSKLARVSGIKPREYQAVKDCISTMANSVASLSRSVQELEQMARTTGQAFEWHMSNMETWVGSALTNQNICSRGFVVNGHVKDVVTKRMVYVSEVTSNALALVNRFAVRHRKGIHKP</sequence>
<name>A0ACB9AU17_9ASTR</name>
<gene>
    <name evidence="1" type="ORF">L1987_71914</name>
</gene>
<evidence type="ECO:0000313" key="1">
    <source>
        <dbReference type="EMBL" id="KAI3713337.1"/>
    </source>
</evidence>
<reference evidence="1 2" key="2">
    <citation type="journal article" date="2022" name="Mol. Ecol. Resour.">
        <title>The genomes of chicory, endive, great burdock and yacon provide insights into Asteraceae paleo-polyploidization history and plant inulin production.</title>
        <authorList>
            <person name="Fan W."/>
            <person name="Wang S."/>
            <person name="Wang H."/>
            <person name="Wang A."/>
            <person name="Jiang F."/>
            <person name="Liu H."/>
            <person name="Zhao H."/>
            <person name="Xu D."/>
            <person name="Zhang Y."/>
        </authorList>
    </citation>
    <scope>NUCLEOTIDE SEQUENCE [LARGE SCALE GENOMIC DNA]</scope>
    <source>
        <strain evidence="2">cv. Yunnan</strain>
        <tissue evidence="1">Leaves</tissue>
    </source>
</reference>
<dbReference type="Proteomes" id="UP001056120">
    <property type="component" value="Linkage Group LG24"/>
</dbReference>